<dbReference type="Pfam" id="PF08889">
    <property type="entry name" value="WbqC"/>
    <property type="match status" value="1"/>
</dbReference>
<organism evidence="1 2">
    <name type="scientific">Solemya velesiana gill symbiont</name>
    <dbReference type="NCBI Taxonomy" id="1918948"/>
    <lineage>
        <taxon>Bacteria</taxon>
        <taxon>Pseudomonadati</taxon>
        <taxon>Pseudomonadota</taxon>
        <taxon>Gammaproteobacteria</taxon>
        <taxon>sulfur-oxidizing symbionts</taxon>
    </lineage>
</organism>
<gene>
    <name evidence="1" type="ORF">BOW51_10440</name>
</gene>
<accession>A0A1T2KSE2</accession>
<dbReference type="RefSeq" id="WP_078487955.1">
    <property type="nucleotide sequence ID" value="NZ_MPRJ01000078.1"/>
</dbReference>
<comment type="caution">
    <text evidence="1">The sequence shown here is derived from an EMBL/GenBank/DDBJ whole genome shotgun (WGS) entry which is preliminary data.</text>
</comment>
<dbReference type="OrthoDB" id="3611744at2"/>
<sequence>MRLSVMQPYFFPYFGYSQLIAASECFIVYDNIKYTKKGWINRNRILSNGKDLLFSIPLKKGSDSLQVAEREIANNFSSDKLLNQIKGSYSKAPYFAQTFHLVEQILSNKESNLFEFIHNSIVKTCEHLGIDTEIRVSSDVAINHGLKSQDKVIALCEAVGADTYINPIGGVDLYSRDEFSARGIELRFLKSQPFEYKQFNNKFVPWLSIVDVMMFNSLDTIHECIFINYELI</sequence>
<name>A0A1T2KSE2_9GAMM</name>
<keyword evidence="2" id="KW-1185">Reference proteome</keyword>
<evidence type="ECO:0000313" key="2">
    <source>
        <dbReference type="Proteomes" id="UP000190896"/>
    </source>
</evidence>
<proteinExistence type="predicted"/>
<evidence type="ECO:0000313" key="1">
    <source>
        <dbReference type="EMBL" id="OOZ35767.1"/>
    </source>
</evidence>
<dbReference type="InterPro" id="IPR014985">
    <property type="entry name" value="WbqC"/>
</dbReference>
<evidence type="ECO:0008006" key="3">
    <source>
        <dbReference type="Google" id="ProtNLM"/>
    </source>
</evidence>
<dbReference type="EMBL" id="MPRJ01000078">
    <property type="protein sequence ID" value="OOZ35767.1"/>
    <property type="molecule type" value="Genomic_DNA"/>
</dbReference>
<reference evidence="1 2" key="1">
    <citation type="submission" date="2016-11" db="EMBL/GenBank/DDBJ databases">
        <title>Mixed transmission modes and dynamic genome evolution in an obligate animal-bacterial symbiosis.</title>
        <authorList>
            <person name="Russell S.L."/>
            <person name="Corbett-Detig R.B."/>
            <person name="Cavanaugh C.M."/>
        </authorList>
    </citation>
    <scope>NUCLEOTIDE SEQUENCE [LARGE SCALE GENOMIC DNA]</scope>
    <source>
        <strain evidence="1">Se-Cadez</strain>
    </source>
</reference>
<protein>
    <recommendedName>
        <fullName evidence="3">WbqC-like protein</fullName>
    </recommendedName>
</protein>
<dbReference type="Proteomes" id="UP000190896">
    <property type="component" value="Unassembled WGS sequence"/>
</dbReference>
<dbReference type="AlphaFoldDB" id="A0A1T2KSE2"/>